<feature type="domain" description="IF rod" evidence="6">
    <location>
        <begin position="18"/>
        <end position="329"/>
    </location>
</feature>
<dbReference type="GeneID" id="114449135"/>
<evidence type="ECO:0000256" key="2">
    <source>
        <dbReference type="ARBA" id="ARBA00023054"/>
    </source>
</evidence>
<dbReference type="SMART" id="SM01391">
    <property type="entry name" value="Filament"/>
    <property type="match status" value="1"/>
</dbReference>
<feature type="compositionally biased region" description="Basic and acidic residues" evidence="5">
    <location>
        <begin position="539"/>
        <end position="551"/>
    </location>
</feature>
<feature type="compositionally biased region" description="Basic and acidic residues" evidence="5">
    <location>
        <begin position="1125"/>
        <end position="1153"/>
    </location>
</feature>
<feature type="compositionally biased region" description="Polar residues" evidence="5">
    <location>
        <begin position="1098"/>
        <end position="1107"/>
    </location>
</feature>
<evidence type="ECO:0000256" key="3">
    <source>
        <dbReference type="RuleBase" id="RU000685"/>
    </source>
</evidence>
<keyword evidence="2 4" id="KW-0175">Coiled coil</keyword>
<keyword evidence="1 3" id="KW-0403">Intermediate filament</keyword>
<dbReference type="InterPro" id="IPR039008">
    <property type="entry name" value="IF_rod_dom"/>
</dbReference>
<dbReference type="InParanoid" id="A0A6P7K3V1"/>
<feature type="compositionally biased region" description="Acidic residues" evidence="5">
    <location>
        <begin position="492"/>
        <end position="501"/>
    </location>
</feature>
<dbReference type="InterPro" id="IPR018039">
    <property type="entry name" value="IF_conserved"/>
</dbReference>
<feature type="compositionally biased region" description="Basic and acidic residues" evidence="5">
    <location>
        <begin position="1032"/>
        <end position="1043"/>
    </location>
</feature>
<feature type="compositionally biased region" description="Basic and acidic residues" evidence="5">
    <location>
        <begin position="994"/>
        <end position="1013"/>
    </location>
</feature>
<feature type="compositionally biased region" description="Low complexity" evidence="5">
    <location>
        <begin position="657"/>
        <end position="674"/>
    </location>
</feature>
<evidence type="ECO:0000256" key="5">
    <source>
        <dbReference type="SAM" id="MobiDB-lite"/>
    </source>
</evidence>
<feature type="region of interest" description="Disordered" evidence="5">
    <location>
        <begin position="889"/>
        <end position="936"/>
    </location>
</feature>
<feature type="compositionally biased region" description="Basic and acidic residues" evidence="5">
    <location>
        <begin position="726"/>
        <end position="770"/>
    </location>
</feature>
<proteinExistence type="inferred from homology"/>
<feature type="compositionally biased region" description="Acidic residues" evidence="5">
    <location>
        <begin position="785"/>
        <end position="795"/>
    </location>
</feature>
<dbReference type="OrthoDB" id="8886319at2759"/>
<dbReference type="PANTHER" id="PTHR47051:SF1">
    <property type="entry name" value="NESTIN"/>
    <property type="match status" value="1"/>
</dbReference>
<dbReference type="PROSITE" id="PS51842">
    <property type="entry name" value="IF_ROD_2"/>
    <property type="match status" value="1"/>
</dbReference>
<feature type="compositionally biased region" description="Acidic residues" evidence="5">
    <location>
        <begin position="611"/>
        <end position="621"/>
    </location>
</feature>
<comment type="similarity">
    <text evidence="3">Belongs to the intermediate filament family.</text>
</comment>
<feature type="region of interest" description="Disordered" evidence="5">
    <location>
        <begin position="975"/>
        <end position="1163"/>
    </location>
</feature>
<feature type="coiled-coil region" evidence="4">
    <location>
        <begin position="206"/>
        <end position="300"/>
    </location>
</feature>
<feature type="compositionally biased region" description="Acidic residues" evidence="5">
    <location>
        <begin position="982"/>
        <end position="993"/>
    </location>
</feature>
<feature type="region of interest" description="Disordered" evidence="5">
    <location>
        <begin position="1282"/>
        <end position="1302"/>
    </location>
</feature>
<feature type="region of interest" description="Disordered" evidence="5">
    <location>
        <begin position="530"/>
        <end position="869"/>
    </location>
</feature>
<feature type="compositionally biased region" description="Acidic residues" evidence="5">
    <location>
        <begin position="909"/>
        <end position="924"/>
    </location>
</feature>
<feature type="region of interest" description="Disordered" evidence="5">
    <location>
        <begin position="481"/>
        <end position="513"/>
    </location>
</feature>
<reference evidence="8" key="1">
    <citation type="submission" date="2025-08" db="UniProtKB">
        <authorList>
            <consortium name="RefSeq"/>
        </authorList>
    </citation>
    <scope>IDENTIFICATION</scope>
</reference>
<dbReference type="InterPro" id="IPR031211">
    <property type="entry name" value="Nestin"/>
</dbReference>
<dbReference type="Proteomes" id="UP000515145">
    <property type="component" value="Chromosome 16"/>
</dbReference>
<dbReference type="Gene3D" id="1.20.5.170">
    <property type="match status" value="1"/>
</dbReference>
<dbReference type="PROSITE" id="PS00226">
    <property type="entry name" value="IF_ROD_1"/>
    <property type="match status" value="1"/>
</dbReference>
<dbReference type="SUPFAM" id="SSF64593">
    <property type="entry name" value="Intermediate filament protein, coiled coil region"/>
    <property type="match status" value="2"/>
</dbReference>
<evidence type="ECO:0000256" key="4">
    <source>
        <dbReference type="SAM" id="Coils"/>
    </source>
</evidence>
<name>A0A6P7K3V1_9TELE</name>
<accession>A0A6P7K3V1</accession>
<dbReference type="Pfam" id="PF00038">
    <property type="entry name" value="Filament"/>
    <property type="match status" value="1"/>
</dbReference>
<evidence type="ECO:0000259" key="6">
    <source>
        <dbReference type="PROSITE" id="PS51842"/>
    </source>
</evidence>
<protein>
    <submittedName>
        <fullName evidence="8">Nestin isoform X1</fullName>
    </submittedName>
</protein>
<evidence type="ECO:0000256" key="1">
    <source>
        <dbReference type="ARBA" id="ARBA00022754"/>
    </source>
</evidence>
<gene>
    <name evidence="8" type="primary">nes</name>
</gene>
<evidence type="ECO:0000313" key="7">
    <source>
        <dbReference type="Proteomes" id="UP000515145"/>
    </source>
</evidence>
<feature type="compositionally biased region" description="Basic and acidic residues" evidence="5">
    <location>
        <begin position="502"/>
        <end position="513"/>
    </location>
</feature>
<dbReference type="GO" id="GO:0030844">
    <property type="term" value="P:positive regulation of intermediate filament depolymerization"/>
    <property type="evidence" value="ECO:0007669"/>
    <property type="project" value="TreeGrafter"/>
</dbReference>
<dbReference type="GO" id="GO:0005882">
    <property type="term" value="C:intermediate filament"/>
    <property type="evidence" value="ECO:0007669"/>
    <property type="project" value="UniProtKB-KW"/>
</dbReference>
<sequence>MELHSMPRISPHNLMGEEKHQMLDLNRRLESYLNRVKLLEEENMLLVKEIKAMRHNSQGALTHRKGLEEELRQARLEVEAAWRDRVLTEMEVSKLTEELHALDLQRQKEAQAHMKAKTKMAHNRKELEEEQRAQIWLREKVSQLEHEMNHLIQNHQEDVAHLEATLTHSRTIVPHTSAQRCNQTPNLLQLGHEYSQRATRAWQEAAESYQGQLVHLEESLEQARSRLTQVGQEKRESLLKLQALEKEIASAQDVRLHLEKAVAQQRDTHSHEIKLLQEHLEGLEAERDKVDQQIEHLVLENRGLLQMKMSLGLEVATYRALLDGESLKGDVSLLKQPRNISITDVAFSPQRVKMNDLLSARHKSAPLLSVCTPPLKTATPVWSRRPENVHVTPKILEKPACVVASKSWQTPYPKILQDGAVESFRPQEVQEKVTCAEPLSPPNEQEAEATSEGKKGTWNNINGEIVESVVSYQLESCLGSEPEVSHTVEEMKGEEEAENTETEDRSSCEPDMRVNHEPLASDQMIFSDPSSVVPEEDTVGQHEDQEDTEKRDEEDDHTVSTVTNADVTEDGFGDFVSRPDGIFLEGQESCLSSEPEVSHHQVPEEACGISDESDAASEQEDVQYTHSSIETWITKDHTEEEVEQEASSDSETEAMLEPTFESRPSSPESEPVESVFNQETDYNLDEDISNKGGAETRQEVSCSMLGASAEDKLYPDGEEMDTWDSVIEKKVDLNDEGVKKDEEKGQHAEPEEDISPKEPETKQEVHHDDNVDSSQIVVQGKHEEEWQEGDDEDDSQNVSVSWRTELESDSYAQDNTVADTRPLIRYKSDETDANTQASHMDESESSEGEQDKKNKEMETGASKRFGTMEDLCEDAEGVTMDEEYNMGYTHFEDRDDGQGAAGSERSTLVDDEEVSEEHSEEETEEHTRPVIPTNVDYNEELDTDRLVEQELENLSTDSYSTHFSLQQVNERIMHLQSHSVEEMNEEEEAENTETEDRASCEPDMRVNHERLDSDQMIFSNPSSVVDEADTAGQHEDQEDTEKREEEDDHNVSTVTHPDVTEDGFGDFVTRSDGILPEVQEDLQDLANSDERKEAAPVETNTESQQYPVSDFSDFPEAPEAVDWEVPEKPKEGFEIRDGNEKCDDEDVMTHQEEPPEISPDSMHDENDIFAVKEEAGDSIHGYFPSAVKIDSWVSSLESGAAHQPDGQDDQMTRWAAASFQAAEPTNQNLGFAESLVWGNLENQNVVNGNIKVEVDSSKAKKEQEEVNVEVKQALRRNVGAELIHSEESEAEGELWSSGEEQA</sequence>
<feature type="compositionally biased region" description="Basic and acidic residues" evidence="5">
    <location>
        <begin position="849"/>
        <end position="858"/>
    </location>
</feature>
<dbReference type="CTD" id="10763"/>
<dbReference type="GO" id="GO:0019215">
    <property type="term" value="F:intermediate filament binding"/>
    <property type="evidence" value="ECO:0007669"/>
    <property type="project" value="InterPro"/>
</dbReference>
<evidence type="ECO:0000313" key="8">
    <source>
        <dbReference type="RefSeq" id="XP_028282336.1"/>
    </source>
</evidence>
<feature type="coiled-coil region" evidence="4">
    <location>
        <begin position="22"/>
        <end position="84"/>
    </location>
</feature>
<dbReference type="PANTHER" id="PTHR47051">
    <property type="entry name" value="NESTIN"/>
    <property type="match status" value="1"/>
</dbReference>
<feature type="compositionally biased region" description="Polar residues" evidence="5">
    <location>
        <begin position="622"/>
        <end position="631"/>
    </location>
</feature>
<dbReference type="GO" id="GO:0031730">
    <property type="term" value="F:CCR5 chemokine receptor binding"/>
    <property type="evidence" value="ECO:0007669"/>
    <property type="project" value="TreeGrafter"/>
</dbReference>
<keyword evidence="7" id="KW-1185">Reference proteome</keyword>
<feature type="compositionally biased region" description="Acidic residues" evidence="5">
    <location>
        <begin position="639"/>
        <end position="654"/>
    </location>
</feature>
<feature type="region of interest" description="Disordered" evidence="5">
    <location>
        <begin position="427"/>
        <end position="459"/>
    </location>
</feature>
<organism evidence="7 8">
    <name type="scientific">Parambassis ranga</name>
    <name type="common">Indian glassy fish</name>
    <dbReference type="NCBI Taxonomy" id="210632"/>
    <lineage>
        <taxon>Eukaryota</taxon>
        <taxon>Metazoa</taxon>
        <taxon>Chordata</taxon>
        <taxon>Craniata</taxon>
        <taxon>Vertebrata</taxon>
        <taxon>Euteleostomi</taxon>
        <taxon>Actinopterygii</taxon>
        <taxon>Neopterygii</taxon>
        <taxon>Teleostei</taxon>
        <taxon>Neoteleostei</taxon>
        <taxon>Acanthomorphata</taxon>
        <taxon>Ovalentaria</taxon>
        <taxon>Ambassidae</taxon>
        <taxon>Parambassis</taxon>
    </lineage>
</organism>
<dbReference type="RefSeq" id="XP_028282336.1">
    <property type="nucleotide sequence ID" value="XM_028426535.1"/>
</dbReference>